<name>A0ABS3VN12_MICEH</name>
<feature type="transmembrane region" description="Helical" evidence="8">
    <location>
        <begin position="289"/>
        <end position="312"/>
    </location>
</feature>
<feature type="transmembrane region" description="Helical" evidence="8">
    <location>
        <begin position="160"/>
        <end position="181"/>
    </location>
</feature>
<dbReference type="PROSITE" id="PS50850">
    <property type="entry name" value="MFS"/>
    <property type="match status" value="1"/>
</dbReference>
<protein>
    <submittedName>
        <fullName evidence="10">MFS transporter</fullName>
    </submittedName>
</protein>
<feature type="transmembrane region" description="Helical" evidence="8">
    <location>
        <begin position="246"/>
        <end position="268"/>
    </location>
</feature>
<keyword evidence="3" id="KW-1003">Cell membrane</keyword>
<dbReference type="CDD" id="cd17321">
    <property type="entry name" value="MFS_MMR_MDR_like"/>
    <property type="match status" value="1"/>
</dbReference>
<keyword evidence="6 8" id="KW-0472">Membrane</keyword>
<keyword evidence="11" id="KW-1185">Reference proteome</keyword>
<evidence type="ECO:0000256" key="8">
    <source>
        <dbReference type="SAM" id="Phobius"/>
    </source>
</evidence>
<comment type="caution">
    <text evidence="10">The sequence shown here is derived from an EMBL/GenBank/DDBJ whole genome shotgun (WGS) entry which is preliminary data.</text>
</comment>
<organism evidence="10 11">
    <name type="scientific">Micromonospora echinofusca</name>
    <dbReference type="NCBI Taxonomy" id="47858"/>
    <lineage>
        <taxon>Bacteria</taxon>
        <taxon>Bacillati</taxon>
        <taxon>Actinomycetota</taxon>
        <taxon>Actinomycetes</taxon>
        <taxon>Micromonosporales</taxon>
        <taxon>Micromonosporaceae</taxon>
        <taxon>Micromonospora</taxon>
    </lineage>
</organism>
<feature type="transmembrane region" description="Helical" evidence="8">
    <location>
        <begin position="70"/>
        <end position="88"/>
    </location>
</feature>
<keyword evidence="2" id="KW-0813">Transport</keyword>
<reference evidence="10 11" key="1">
    <citation type="submission" date="2019-12" db="EMBL/GenBank/DDBJ databases">
        <title>Whole genome sequencing of endophytic Actinobacterium Micromonospora sp. MPMI6T.</title>
        <authorList>
            <person name="Evv R."/>
            <person name="Podile A.R."/>
        </authorList>
    </citation>
    <scope>NUCLEOTIDE SEQUENCE [LARGE SCALE GENOMIC DNA]</scope>
    <source>
        <strain evidence="10 11">MPMI6</strain>
    </source>
</reference>
<evidence type="ECO:0000256" key="5">
    <source>
        <dbReference type="ARBA" id="ARBA00022989"/>
    </source>
</evidence>
<feature type="transmembrane region" description="Helical" evidence="8">
    <location>
        <begin position="187"/>
        <end position="210"/>
    </location>
</feature>
<feature type="transmembrane region" description="Helical" evidence="8">
    <location>
        <begin position="455"/>
        <end position="478"/>
    </location>
</feature>
<evidence type="ECO:0000259" key="9">
    <source>
        <dbReference type="PROSITE" id="PS50850"/>
    </source>
</evidence>
<dbReference type="Gene3D" id="1.20.1720.10">
    <property type="entry name" value="Multidrug resistance protein D"/>
    <property type="match status" value="1"/>
</dbReference>
<dbReference type="Gene3D" id="1.20.1250.20">
    <property type="entry name" value="MFS general substrate transporter like domains"/>
    <property type="match status" value="1"/>
</dbReference>
<feature type="region of interest" description="Disordered" evidence="7">
    <location>
        <begin position="1"/>
        <end position="23"/>
    </location>
</feature>
<feature type="transmembrane region" description="Helical" evidence="8">
    <location>
        <begin position="377"/>
        <end position="404"/>
    </location>
</feature>
<sequence>MSTETNKSAESAGLPSPGADGTAAAAPPGAGRALLAVLCLAQFMLILDVAVVAVAMPTIQLDLGIGAADIMWVGTAYALTFGGFLVTAGRFADLFGARRMLLVGLVVFALGSLGCGVADSGLVLFLSRGVQGLGAAMVSPAALAMVMVSFGEGAGKAKALAAWGAVSSGSAVVGQLLGGILTELASWRLIFLINLPFALLVIVAVLRQVSDQRERQSGKTDLVGASLLTAGMVLLVTAASQAGNGGFRPVVLLTGLAGLVLLAVFWFVERRVSQPMVPLGLFRNRHVSLGNVICFASAGATMAVVFFAALVMQQVLGASSLQAGLTFAPVSALITVAALKSGAAVAKFGVKNVLLIAAACSAVGIVLLSMTPADGNYLLHIVPGLVIFGIGGGLGFAPAMFVATTGVPPTEQGLASGLLSTSQQIGGVLSLALLNVVVVRVAAGGVDGSAEALMSGYRAGFLTALILPVLVAVCVLALPKGAIAPPPMMMMGPPPKED</sequence>
<feature type="transmembrane region" description="Helical" evidence="8">
    <location>
        <begin position="130"/>
        <end position="148"/>
    </location>
</feature>
<evidence type="ECO:0000313" key="11">
    <source>
        <dbReference type="Proteomes" id="UP000823521"/>
    </source>
</evidence>
<evidence type="ECO:0000256" key="3">
    <source>
        <dbReference type="ARBA" id="ARBA00022475"/>
    </source>
</evidence>
<feature type="transmembrane region" description="Helical" evidence="8">
    <location>
        <begin position="324"/>
        <end position="346"/>
    </location>
</feature>
<feature type="transmembrane region" description="Helical" evidence="8">
    <location>
        <begin position="222"/>
        <end position="240"/>
    </location>
</feature>
<dbReference type="Proteomes" id="UP000823521">
    <property type="component" value="Unassembled WGS sequence"/>
</dbReference>
<feature type="transmembrane region" description="Helical" evidence="8">
    <location>
        <begin position="353"/>
        <end position="371"/>
    </location>
</feature>
<feature type="domain" description="Major facilitator superfamily (MFS) profile" evidence="9">
    <location>
        <begin position="34"/>
        <end position="482"/>
    </location>
</feature>
<dbReference type="InterPro" id="IPR036259">
    <property type="entry name" value="MFS_trans_sf"/>
</dbReference>
<dbReference type="RefSeq" id="WP_208812388.1">
    <property type="nucleotide sequence ID" value="NZ_WVUH01000043.1"/>
</dbReference>
<dbReference type="Pfam" id="PF07690">
    <property type="entry name" value="MFS_1"/>
    <property type="match status" value="1"/>
</dbReference>
<evidence type="ECO:0000256" key="6">
    <source>
        <dbReference type="ARBA" id="ARBA00023136"/>
    </source>
</evidence>
<dbReference type="PANTHER" id="PTHR42718">
    <property type="entry name" value="MAJOR FACILITATOR SUPERFAMILY MULTIDRUG TRANSPORTER MFSC"/>
    <property type="match status" value="1"/>
</dbReference>
<comment type="subcellular location">
    <subcellularLocation>
        <location evidence="1">Cell membrane</location>
        <topology evidence="1">Multi-pass membrane protein</topology>
    </subcellularLocation>
</comment>
<dbReference type="PANTHER" id="PTHR42718:SF46">
    <property type="entry name" value="BLR6921 PROTEIN"/>
    <property type="match status" value="1"/>
</dbReference>
<feature type="transmembrane region" description="Helical" evidence="8">
    <location>
        <begin position="425"/>
        <end position="443"/>
    </location>
</feature>
<feature type="transmembrane region" description="Helical" evidence="8">
    <location>
        <begin position="33"/>
        <end position="58"/>
    </location>
</feature>
<proteinExistence type="predicted"/>
<dbReference type="PRINTS" id="PR01036">
    <property type="entry name" value="TCRTETB"/>
</dbReference>
<dbReference type="SUPFAM" id="SSF103473">
    <property type="entry name" value="MFS general substrate transporter"/>
    <property type="match status" value="1"/>
</dbReference>
<keyword evidence="4 8" id="KW-0812">Transmembrane</keyword>
<evidence type="ECO:0000256" key="7">
    <source>
        <dbReference type="SAM" id="MobiDB-lite"/>
    </source>
</evidence>
<evidence type="ECO:0000256" key="1">
    <source>
        <dbReference type="ARBA" id="ARBA00004651"/>
    </source>
</evidence>
<dbReference type="InterPro" id="IPR020846">
    <property type="entry name" value="MFS_dom"/>
</dbReference>
<evidence type="ECO:0000256" key="2">
    <source>
        <dbReference type="ARBA" id="ARBA00022448"/>
    </source>
</evidence>
<gene>
    <name evidence="10" type="ORF">GSF22_07910</name>
</gene>
<dbReference type="InterPro" id="IPR011701">
    <property type="entry name" value="MFS"/>
</dbReference>
<accession>A0ABS3VN12</accession>
<evidence type="ECO:0000313" key="10">
    <source>
        <dbReference type="EMBL" id="MBO4205930.1"/>
    </source>
</evidence>
<feature type="transmembrane region" description="Helical" evidence="8">
    <location>
        <begin position="100"/>
        <end position="124"/>
    </location>
</feature>
<evidence type="ECO:0000256" key="4">
    <source>
        <dbReference type="ARBA" id="ARBA00022692"/>
    </source>
</evidence>
<keyword evidence="5 8" id="KW-1133">Transmembrane helix</keyword>
<dbReference type="EMBL" id="WVUH01000043">
    <property type="protein sequence ID" value="MBO4205930.1"/>
    <property type="molecule type" value="Genomic_DNA"/>
</dbReference>